<dbReference type="GO" id="GO:0005829">
    <property type="term" value="C:cytosol"/>
    <property type="evidence" value="ECO:0007669"/>
    <property type="project" value="TreeGrafter"/>
</dbReference>
<name>A0A2M7RKD1_9BACT</name>
<evidence type="ECO:0000256" key="5">
    <source>
        <dbReference type="ARBA" id="ARBA00022598"/>
    </source>
</evidence>
<evidence type="ECO:0000313" key="14">
    <source>
        <dbReference type="EMBL" id="PIY97200.1"/>
    </source>
</evidence>
<dbReference type="Gene3D" id="3.90.650.10">
    <property type="entry name" value="PurM-like C-terminal domain"/>
    <property type="match status" value="1"/>
</dbReference>
<evidence type="ECO:0000256" key="7">
    <source>
        <dbReference type="ARBA" id="ARBA00022840"/>
    </source>
</evidence>
<dbReference type="CDD" id="cd02196">
    <property type="entry name" value="PurM"/>
    <property type="match status" value="1"/>
</dbReference>
<dbReference type="InterPro" id="IPR010918">
    <property type="entry name" value="PurM-like_C_dom"/>
</dbReference>
<dbReference type="Pfam" id="PF02769">
    <property type="entry name" value="AIRS_C"/>
    <property type="match status" value="1"/>
</dbReference>
<dbReference type="GO" id="GO:0005524">
    <property type="term" value="F:ATP binding"/>
    <property type="evidence" value="ECO:0007669"/>
    <property type="project" value="UniProtKB-KW"/>
</dbReference>
<gene>
    <name evidence="14" type="ORF">COY66_00705</name>
</gene>
<evidence type="ECO:0000259" key="13">
    <source>
        <dbReference type="Pfam" id="PF02769"/>
    </source>
</evidence>
<evidence type="ECO:0000256" key="11">
    <source>
        <dbReference type="ARBA" id="ARBA00049057"/>
    </source>
</evidence>
<evidence type="ECO:0000256" key="4">
    <source>
        <dbReference type="ARBA" id="ARBA00020367"/>
    </source>
</evidence>
<comment type="pathway">
    <text evidence="1">Purine metabolism; IMP biosynthesis via de novo pathway; 5-amino-1-(5-phospho-D-ribosyl)imidazole from N(2)-formyl-N(1)-(5-phospho-D-ribosyl)glycinamide: step 2/2.</text>
</comment>
<dbReference type="SUPFAM" id="SSF56042">
    <property type="entry name" value="PurM C-terminal domain-like"/>
    <property type="match status" value="1"/>
</dbReference>
<comment type="caution">
    <text evidence="14">The sequence shown here is derived from an EMBL/GenBank/DDBJ whole genome shotgun (WGS) entry which is preliminary data.</text>
</comment>
<dbReference type="GO" id="GO:0004637">
    <property type="term" value="F:phosphoribosylamine-glycine ligase activity"/>
    <property type="evidence" value="ECO:0007669"/>
    <property type="project" value="TreeGrafter"/>
</dbReference>
<keyword evidence="5" id="KW-0436">Ligase</keyword>
<comment type="similarity">
    <text evidence="2">Belongs to the AIR synthase family.</text>
</comment>
<keyword evidence="7" id="KW-0067">ATP-binding</keyword>
<dbReference type="InterPro" id="IPR036676">
    <property type="entry name" value="PurM-like_C_sf"/>
</dbReference>
<reference evidence="14 15" key="1">
    <citation type="submission" date="2017-09" db="EMBL/GenBank/DDBJ databases">
        <title>Depth-based differentiation of microbial function through sediment-hosted aquifers and enrichment of novel symbionts in the deep terrestrial subsurface.</title>
        <authorList>
            <person name="Probst A.J."/>
            <person name="Ladd B."/>
            <person name="Jarett J.K."/>
            <person name="Geller-Mcgrath D.E."/>
            <person name="Sieber C.M."/>
            <person name="Emerson J.B."/>
            <person name="Anantharaman K."/>
            <person name="Thomas B.C."/>
            <person name="Malmstrom R."/>
            <person name="Stieglmeier M."/>
            <person name="Klingl A."/>
            <person name="Woyke T."/>
            <person name="Ryan C.M."/>
            <person name="Banfield J.F."/>
        </authorList>
    </citation>
    <scope>NUCLEOTIDE SEQUENCE [LARGE SCALE GENOMIC DNA]</scope>
    <source>
        <strain evidence="14">CG_4_10_14_0_8_um_filter_42_10</strain>
    </source>
</reference>
<dbReference type="InterPro" id="IPR036921">
    <property type="entry name" value="PurM-like_N_sf"/>
</dbReference>
<dbReference type="Gene3D" id="3.30.1330.10">
    <property type="entry name" value="PurM-like, N-terminal domain"/>
    <property type="match status" value="2"/>
</dbReference>
<evidence type="ECO:0000259" key="12">
    <source>
        <dbReference type="Pfam" id="PF00586"/>
    </source>
</evidence>
<dbReference type="GO" id="GO:0004641">
    <property type="term" value="F:phosphoribosylformylglycinamidine cyclo-ligase activity"/>
    <property type="evidence" value="ECO:0007669"/>
    <property type="project" value="UniProtKB-EC"/>
</dbReference>
<dbReference type="GO" id="GO:0006189">
    <property type="term" value="P:'de novo' IMP biosynthetic process"/>
    <property type="evidence" value="ECO:0007669"/>
    <property type="project" value="UniProtKB-UniPathway"/>
</dbReference>
<dbReference type="Proteomes" id="UP000230779">
    <property type="component" value="Unassembled WGS sequence"/>
</dbReference>
<dbReference type="UniPathway" id="UPA00074">
    <property type="reaction ID" value="UER00129"/>
</dbReference>
<evidence type="ECO:0000313" key="15">
    <source>
        <dbReference type="Proteomes" id="UP000230779"/>
    </source>
</evidence>
<dbReference type="PANTHER" id="PTHR10520">
    <property type="entry name" value="TRIFUNCTIONAL PURINE BIOSYNTHETIC PROTEIN ADENOSINE-3-RELATED"/>
    <property type="match status" value="1"/>
</dbReference>
<dbReference type="AlphaFoldDB" id="A0A2M7RKD1"/>
<organism evidence="14 15">
    <name type="scientific">Candidatus Kerfeldbacteria bacterium CG_4_10_14_0_8_um_filter_42_10</name>
    <dbReference type="NCBI Taxonomy" id="2014248"/>
    <lineage>
        <taxon>Bacteria</taxon>
        <taxon>Candidatus Kerfeldiibacteriota</taxon>
    </lineage>
</organism>
<evidence type="ECO:0000256" key="3">
    <source>
        <dbReference type="ARBA" id="ARBA00013047"/>
    </source>
</evidence>
<feature type="domain" description="PurM-like C-terminal" evidence="13">
    <location>
        <begin position="292"/>
        <end position="465"/>
    </location>
</feature>
<accession>A0A2M7RKD1</accession>
<dbReference type="InterPro" id="IPR004733">
    <property type="entry name" value="PurM_cligase"/>
</dbReference>
<feature type="domain" description="PurM-like N-terminal" evidence="12">
    <location>
        <begin position="174"/>
        <end position="279"/>
    </location>
</feature>
<evidence type="ECO:0000256" key="8">
    <source>
        <dbReference type="ARBA" id="ARBA00031908"/>
    </source>
</evidence>
<dbReference type="EC" id="6.3.3.1" evidence="3"/>
<evidence type="ECO:0000256" key="2">
    <source>
        <dbReference type="ARBA" id="ARBA00010280"/>
    </source>
</evidence>
<dbReference type="InterPro" id="IPR016188">
    <property type="entry name" value="PurM-like_N"/>
</dbReference>
<protein>
    <recommendedName>
        <fullName evidence="4">Phosphoribosylformylglycinamidine cyclo-ligase</fullName>
        <ecNumber evidence="3">6.3.3.1</ecNumber>
    </recommendedName>
    <alternativeName>
        <fullName evidence="9">AIR synthase</fullName>
    </alternativeName>
    <alternativeName>
        <fullName evidence="10">AIRS</fullName>
    </alternativeName>
    <alternativeName>
        <fullName evidence="8">Phosphoribosyl-aminoimidazole synthetase</fullName>
    </alternativeName>
</protein>
<dbReference type="PANTHER" id="PTHR10520:SF12">
    <property type="entry name" value="TRIFUNCTIONAL PURINE BIOSYNTHETIC PROTEIN ADENOSINE-3"/>
    <property type="match status" value="1"/>
</dbReference>
<sequence>MNSKYADAGVSLETAHALDQRLKQMLGTGIGLFSGSQLVDLSTYEHPVLVTTIQHATMQAGVNFKRSGAVVSESCVQRLRQINCNPLFFLDYFAGGKLDVDSVAACIEGMKQGCGEAMPLLGGETAEMPGVIVPGYYEVVGFAVGVGEARELYHPHSPDTFPFYPQLSGFKKPVLVASVDGVGTKTKVALMAEKHEGIGQDLTHHCGNDISVCGALPLFFLGYLGTSGSVDPLSDLLGNSLQQGCDSFQCQSLGLVSCSVRETYEAGQYDLLGLMVGVVEADAFLDGSNTAAGDVLLGIPSVGLHTNGYSLARQIFFTDLGWPADQLIAAGVSPEFARQWKIPADVTIGNELLKVHQPYGRAIQTLLQNCHPRAFAHITGGGVENIPRVIPSQFQAVIKESTWPQPFIFPLIEKLGNVPHEEMLRVFNRGIGLVVILPAAEAQRAIQALAAQGITSYQIGGIDTRASGEPAVTIYP</sequence>
<evidence type="ECO:0000256" key="1">
    <source>
        <dbReference type="ARBA" id="ARBA00004686"/>
    </source>
</evidence>
<evidence type="ECO:0000256" key="10">
    <source>
        <dbReference type="ARBA" id="ARBA00033093"/>
    </source>
</evidence>
<keyword evidence="6" id="KW-0547">Nucleotide-binding</keyword>
<proteinExistence type="inferred from homology"/>
<evidence type="ECO:0000256" key="6">
    <source>
        <dbReference type="ARBA" id="ARBA00022741"/>
    </source>
</evidence>
<dbReference type="EMBL" id="PFMD01000008">
    <property type="protein sequence ID" value="PIY97200.1"/>
    <property type="molecule type" value="Genomic_DNA"/>
</dbReference>
<dbReference type="SUPFAM" id="SSF55326">
    <property type="entry name" value="PurM N-terminal domain-like"/>
    <property type="match status" value="2"/>
</dbReference>
<feature type="domain" description="PurM-like N-terminal" evidence="12">
    <location>
        <begin position="83"/>
        <end position="146"/>
    </location>
</feature>
<evidence type="ECO:0000256" key="9">
    <source>
        <dbReference type="ARBA" id="ARBA00032931"/>
    </source>
</evidence>
<comment type="catalytic activity">
    <reaction evidence="11">
        <text>2-formamido-N(1)-(5-O-phospho-beta-D-ribosyl)acetamidine + ATP = 5-amino-1-(5-phospho-beta-D-ribosyl)imidazole + ADP + phosphate + H(+)</text>
        <dbReference type="Rhea" id="RHEA:23032"/>
        <dbReference type="ChEBI" id="CHEBI:15378"/>
        <dbReference type="ChEBI" id="CHEBI:30616"/>
        <dbReference type="ChEBI" id="CHEBI:43474"/>
        <dbReference type="ChEBI" id="CHEBI:137981"/>
        <dbReference type="ChEBI" id="CHEBI:147287"/>
        <dbReference type="ChEBI" id="CHEBI:456216"/>
        <dbReference type="EC" id="6.3.3.1"/>
    </reaction>
</comment>
<dbReference type="GO" id="GO:0046084">
    <property type="term" value="P:adenine biosynthetic process"/>
    <property type="evidence" value="ECO:0007669"/>
    <property type="project" value="TreeGrafter"/>
</dbReference>
<dbReference type="Pfam" id="PF00586">
    <property type="entry name" value="AIRS"/>
    <property type="match status" value="2"/>
</dbReference>